<organism evidence="11 12">
    <name type="scientific">Penicillium malachiteum</name>
    <dbReference type="NCBI Taxonomy" id="1324776"/>
    <lineage>
        <taxon>Eukaryota</taxon>
        <taxon>Fungi</taxon>
        <taxon>Dikarya</taxon>
        <taxon>Ascomycota</taxon>
        <taxon>Pezizomycotina</taxon>
        <taxon>Eurotiomycetes</taxon>
        <taxon>Eurotiomycetidae</taxon>
        <taxon>Eurotiales</taxon>
        <taxon>Aspergillaceae</taxon>
        <taxon>Penicillium</taxon>
    </lineage>
</organism>
<evidence type="ECO:0000259" key="10">
    <source>
        <dbReference type="SMART" id="SM00813"/>
    </source>
</evidence>
<dbReference type="Pfam" id="PF22848">
    <property type="entry name" value="ASD1_dom"/>
    <property type="match status" value="1"/>
</dbReference>
<comment type="pathway">
    <text evidence="2">Glycan metabolism; L-arabinan degradation.</text>
</comment>
<evidence type="ECO:0000313" key="11">
    <source>
        <dbReference type="EMBL" id="KAJ5733607.1"/>
    </source>
</evidence>
<dbReference type="SUPFAM" id="SSF51011">
    <property type="entry name" value="Glycosyl hydrolase domain"/>
    <property type="match status" value="1"/>
</dbReference>
<feature type="chain" id="PRO_5042054077" description="non-reducing end alpha-L-arabinofuranosidase" evidence="9">
    <location>
        <begin position="29"/>
        <end position="649"/>
    </location>
</feature>
<dbReference type="InterPro" id="IPR051563">
    <property type="entry name" value="Glycosyl_Hydrolase_51"/>
</dbReference>
<protein>
    <recommendedName>
        <fullName evidence="4">non-reducing end alpha-L-arabinofuranosidase</fullName>
        <ecNumber evidence="4">3.2.1.55</ecNumber>
    </recommendedName>
</protein>
<feature type="domain" description="Alpha-L-arabinofuranosidase C-terminal" evidence="10">
    <location>
        <begin position="468"/>
        <end position="642"/>
    </location>
</feature>
<dbReference type="SUPFAM" id="SSF51445">
    <property type="entry name" value="(Trans)glycosidases"/>
    <property type="match status" value="1"/>
</dbReference>
<proteinExistence type="inferred from homology"/>
<dbReference type="FunFam" id="3.20.20.80:FF:000092">
    <property type="entry name" value="Probable alpha-L-arabinofuranosidase A"/>
    <property type="match status" value="1"/>
</dbReference>
<evidence type="ECO:0000256" key="1">
    <source>
        <dbReference type="ARBA" id="ARBA00001462"/>
    </source>
</evidence>
<dbReference type="InterPro" id="IPR013780">
    <property type="entry name" value="Glyco_hydro_b"/>
</dbReference>
<sequence>MSSKGVLSLKPGLGALSICCALFQTVQGISLQVNKSGGNASSPLMYGFMFEDINHSGDGGLYGQMLQNNGLQGTSPDLTAWGAVGDATIAIDYDNPLTTAIPHTLRLDVASGTTGTVGVTNAGYWGIPVDGSEHQTYFWIKGDISGDITASLVGNGTGTVYGSTSIPVSSNSDNFTYVEVSLSTEKAPDGDVYFELSLDGADVAGSSLYFGLVQLFPTTYKNRYNGLQPRIANVLEAVGASFLRFPGGNNLEGESLDNRWKWNETIGPVQDRPGREGTWSYYNTDGLGLDEYLYWCEDMGLAPLLAIWAGFALDAGAGTPLTGDALTPYVDDVLNELEVKIIINPLHMSIAKRRQYVLGDSSTTYGAIRAANGRTEPWNVTLVEIGNEDNLGGGCVSYTERFTAFYDAIHAKYPSLTLIASTNDASCLPSPMPSGAMMDYHDYNTPDGLVAQFDYFDNVDRSNSLLVGEYAQNDVEYPIMQGAVGEAVFMMGMERNSDLIKMASYAPLLQLVNSTQWTPNLIPFTQSPDNVVETTSYYVQQMFSVNHGDTIKEVTSDSAFGPVYWVASSASDSSYFVKLANYGSDTQDLSVSISGLSTAKLTVVGDDDPNAANTPDESPVVPVESTLSSSNGTFTFTLPAWSVAVLAAS</sequence>
<accession>A0AAD6HSF9</accession>
<comment type="catalytic activity">
    <reaction evidence="1">
        <text>Hydrolysis of terminal non-reducing alpha-L-arabinofuranoside residues in alpha-L-arabinosides.</text>
        <dbReference type="EC" id="3.2.1.55"/>
    </reaction>
</comment>
<comment type="caution">
    <text evidence="11">The sequence shown here is derived from an EMBL/GenBank/DDBJ whole genome shotgun (WGS) entry which is preliminary data.</text>
</comment>
<dbReference type="Gene3D" id="2.60.40.1180">
    <property type="entry name" value="Golgi alpha-mannosidase II"/>
    <property type="match status" value="1"/>
</dbReference>
<evidence type="ECO:0000256" key="5">
    <source>
        <dbReference type="ARBA" id="ARBA00022729"/>
    </source>
</evidence>
<dbReference type="SMART" id="SM00813">
    <property type="entry name" value="Alpha-L-AF_C"/>
    <property type="match status" value="1"/>
</dbReference>
<dbReference type="PANTHER" id="PTHR31776:SF0">
    <property type="entry name" value="ALPHA-L-ARABINOFURANOSIDASE 1"/>
    <property type="match status" value="1"/>
</dbReference>
<dbReference type="GO" id="GO:0046556">
    <property type="term" value="F:alpha-L-arabinofuranosidase activity"/>
    <property type="evidence" value="ECO:0007669"/>
    <property type="project" value="UniProtKB-EC"/>
</dbReference>
<evidence type="ECO:0000256" key="4">
    <source>
        <dbReference type="ARBA" id="ARBA00012670"/>
    </source>
</evidence>
<name>A0AAD6HSF9_9EURO</name>
<evidence type="ECO:0000256" key="8">
    <source>
        <dbReference type="ARBA" id="ARBA00023295"/>
    </source>
</evidence>
<gene>
    <name evidence="11" type="ORF">N7493_002393</name>
</gene>
<dbReference type="EC" id="3.2.1.55" evidence="4"/>
<dbReference type="InterPro" id="IPR017853">
    <property type="entry name" value="GH"/>
</dbReference>
<keyword evidence="6" id="KW-0378">Hydrolase</keyword>
<dbReference type="PANTHER" id="PTHR31776">
    <property type="entry name" value="ALPHA-L-ARABINOFURANOSIDASE 1"/>
    <property type="match status" value="1"/>
</dbReference>
<dbReference type="Gene3D" id="3.20.20.80">
    <property type="entry name" value="Glycosidases"/>
    <property type="match status" value="1"/>
</dbReference>
<keyword evidence="12" id="KW-1185">Reference proteome</keyword>
<comment type="similarity">
    <text evidence="3">Belongs to the glycosyl hydrolase 51 family.</text>
</comment>
<evidence type="ECO:0000256" key="3">
    <source>
        <dbReference type="ARBA" id="ARBA00007186"/>
    </source>
</evidence>
<reference evidence="11" key="2">
    <citation type="submission" date="2023-01" db="EMBL/GenBank/DDBJ databases">
        <authorList>
            <person name="Petersen C."/>
        </authorList>
    </citation>
    <scope>NUCLEOTIDE SEQUENCE</scope>
    <source>
        <strain evidence="11">IBT 17514</strain>
    </source>
</reference>
<dbReference type="Proteomes" id="UP001215712">
    <property type="component" value="Unassembled WGS sequence"/>
</dbReference>
<dbReference type="Pfam" id="PF06964">
    <property type="entry name" value="Alpha-L-AF_C"/>
    <property type="match status" value="1"/>
</dbReference>
<dbReference type="InterPro" id="IPR055235">
    <property type="entry name" value="ASD1_cat"/>
</dbReference>
<dbReference type="GO" id="GO:0046373">
    <property type="term" value="P:L-arabinose metabolic process"/>
    <property type="evidence" value="ECO:0007669"/>
    <property type="project" value="InterPro"/>
</dbReference>
<evidence type="ECO:0000256" key="7">
    <source>
        <dbReference type="ARBA" id="ARBA00023180"/>
    </source>
</evidence>
<evidence type="ECO:0000256" key="2">
    <source>
        <dbReference type="ARBA" id="ARBA00004834"/>
    </source>
</evidence>
<keyword evidence="8" id="KW-0326">Glycosidase</keyword>
<evidence type="ECO:0000313" key="12">
    <source>
        <dbReference type="Proteomes" id="UP001215712"/>
    </source>
</evidence>
<feature type="signal peptide" evidence="9">
    <location>
        <begin position="1"/>
        <end position="28"/>
    </location>
</feature>
<keyword evidence="7" id="KW-0325">Glycoprotein</keyword>
<evidence type="ECO:0000256" key="6">
    <source>
        <dbReference type="ARBA" id="ARBA00022801"/>
    </source>
</evidence>
<dbReference type="EMBL" id="JAQJAN010000003">
    <property type="protein sequence ID" value="KAJ5733607.1"/>
    <property type="molecule type" value="Genomic_DNA"/>
</dbReference>
<reference evidence="11" key="1">
    <citation type="journal article" date="2023" name="IMA Fungus">
        <title>Comparative genomic study of the Penicillium genus elucidates a diverse pangenome and 15 lateral gene transfer events.</title>
        <authorList>
            <person name="Petersen C."/>
            <person name="Sorensen T."/>
            <person name="Nielsen M.R."/>
            <person name="Sondergaard T.E."/>
            <person name="Sorensen J.L."/>
            <person name="Fitzpatrick D.A."/>
            <person name="Frisvad J.C."/>
            <person name="Nielsen K.L."/>
        </authorList>
    </citation>
    <scope>NUCLEOTIDE SEQUENCE</scope>
    <source>
        <strain evidence="11">IBT 17514</strain>
    </source>
</reference>
<dbReference type="AlphaFoldDB" id="A0AAD6HSF9"/>
<dbReference type="InterPro" id="IPR010720">
    <property type="entry name" value="Alpha-L-AF_C"/>
</dbReference>
<keyword evidence="5 9" id="KW-0732">Signal</keyword>
<evidence type="ECO:0000256" key="9">
    <source>
        <dbReference type="SAM" id="SignalP"/>
    </source>
</evidence>